<keyword evidence="3" id="KW-1185">Reference proteome</keyword>
<accession>A0A5C1EB52</accession>
<protein>
    <recommendedName>
        <fullName evidence="1">Putative regulatory protein FmdB zinc ribbon domain-containing protein</fullName>
    </recommendedName>
</protein>
<gene>
    <name evidence="2" type="ORF">OTERR_26260</name>
</gene>
<sequence>MPLDDYRCQDCATTFEALMRGGQVPPCPACDSVRLDRCLLLSAVPGKTAGFVRKGPAQGAREGCFSNYSRSKVAAKE</sequence>
<name>A0A5C1EB52_9RHOO</name>
<dbReference type="AlphaFoldDB" id="A0A5C1EB52"/>
<proteinExistence type="predicted"/>
<dbReference type="KEGG" id="otr:OTERR_26260"/>
<dbReference type="EMBL" id="CP022579">
    <property type="protein sequence ID" value="QEL66102.1"/>
    <property type="molecule type" value="Genomic_DNA"/>
</dbReference>
<dbReference type="SMART" id="SM00834">
    <property type="entry name" value="CxxC_CXXC_SSSS"/>
    <property type="match status" value="1"/>
</dbReference>
<reference evidence="2 3" key="1">
    <citation type="submission" date="2017-07" db="EMBL/GenBank/DDBJ databases">
        <title>Complete genome sequence of Oryzomicrobium terrae TPP412.</title>
        <authorList>
            <person name="Chiu L.-W."/>
            <person name="Lo K.-J."/>
            <person name="Tsai Y.-M."/>
            <person name="Lin S.-S."/>
            <person name="Kuo C.-H."/>
            <person name="Liu C.-T."/>
        </authorList>
    </citation>
    <scope>NUCLEOTIDE SEQUENCE [LARGE SCALE GENOMIC DNA]</scope>
    <source>
        <strain evidence="2 3">TPP412</strain>
    </source>
</reference>
<feature type="domain" description="Putative regulatory protein FmdB zinc ribbon" evidence="1">
    <location>
        <begin position="1"/>
        <end position="40"/>
    </location>
</feature>
<evidence type="ECO:0000313" key="3">
    <source>
        <dbReference type="Proteomes" id="UP000323671"/>
    </source>
</evidence>
<evidence type="ECO:0000259" key="1">
    <source>
        <dbReference type="SMART" id="SM00834"/>
    </source>
</evidence>
<organism evidence="2 3">
    <name type="scientific">Oryzomicrobium terrae</name>
    <dbReference type="NCBI Taxonomy" id="1735038"/>
    <lineage>
        <taxon>Bacteria</taxon>
        <taxon>Pseudomonadati</taxon>
        <taxon>Pseudomonadota</taxon>
        <taxon>Betaproteobacteria</taxon>
        <taxon>Rhodocyclales</taxon>
        <taxon>Rhodocyclaceae</taxon>
        <taxon>Oryzomicrobium</taxon>
    </lineage>
</organism>
<dbReference type="Proteomes" id="UP000323671">
    <property type="component" value="Chromosome"/>
</dbReference>
<dbReference type="InterPro" id="IPR013429">
    <property type="entry name" value="Regulatory_FmdB_Zinc_ribbon"/>
</dbReference>
<dbReference type="Pfam" id="PF09723">
    <property type="entry name" value="Zn_ribbon_8"/>
    <property type="match status" value="1"/>
</dbReference>
<dbReference type="NCBIfam" id="TIGR02605">
    <property type="entry name" value="CxxC_CxxC_SSSS"/>
    <property type="match status" value="1"/>
</dbReference>
<evidence type="ECO:0000313" key="2">
    <source>
        <dbReference type="EMBL" id="QEL66102.1"/>
    </source>
</evidence>